<accession>A0AC35GSM2</accession>
<dbReference type="WBParaSite" id="PS1159_v2.g827.t1">
    <property type="protein sequence ID" value="PS1159_v2.g827.t1"/>
    <property type="gene ID" value="PS1159_v2.g827"/>
</dbReference>
<evidence type="ECO:0000313" key="1">
    <source>
        <dbReference type="Proteomes" id="UP000887580"/>
    </source>
</evidence>
<reference evidence="2" key="1">
    <citation type="submission" date="2022-11" db="UniProtKB">
        <authorList>
            <consortium name="WormBaseParasite"/>
        </authorList>
    </citation>
    <scope>IDENTIFICATION</scope>
</reference>
<evidence type="ECO:0000313" key="2">
    <source>
        <dbReference type="WBParaSite" id="PS1159_v2.g827.t1"/>
    </source>
</evidence>
<dbReference type="Proteomes" id="UP000887580">
    <property type="component" value="Unplaced"/>
</dbReference>
<protein>
    <submittedName>
        <fullName evidence="2">Uncharacterized protein</fullName>
    </submittedName>
</protein>
<name>A0AC35GSM2_9BILA</name>
<proteinExistence type="predicted"/>
<sequence>MSQKSPEIKPYIETKYDGCIQRIMKEWKCEILPYEIGNLEYKCLKDFGINVCSYENAGIIQITFPDEIMVKTFQSKRLVIIRGKTNKISTVDPNGKLFEFKTQNIEGFRSNEDFVRQNKNCIEFCFSTFTIKRSLNNGENGKVTIRVYTNDPNKCLKIRICSEHQSFFVEHPFEEKIIRCTNSEFLCDHLHE</sequence>
<organism evidence="1 2">
    <name type="scientific">Panagrolaimus sp. PS1159</name>
    <dbReference type="NCBI Taxonomy" id="55785"/>
    <lineage>
        <taxon>Eukaryota</taxon>
        <taxon>Metazoa</taxon>
        <taxon>Ecdysozoa</taxon>
        <taxon>Nematoda</taxon>
        <taxon>Chromadorea</taxon>
        <taxon>Rhabditida</taxon>
        <taxon>Tylenchina</taxon>
        <taxon>Panagrolaimomorpha</taxon>
        <taxon>Panagrolaimoidea</taxon>
        <taxon>Panagrolaimidae</taxon>
        <taxon>Panagrolaimus</taxon>
    </lineage>
</organism>